<sequence length="336" mass="37462">MKKIKNQSSVKLGVVMVHRGFNAHKMNGNRFDYVVGLDWLIKHSPVEISAVQVPLFPDHLREGKGLAKTKRLFKELRKRVRYVVPVLMLTTNPLDPKNKSEAIETLRNGLVQSGELGSEVCAATSFEAWLDGTINGLKPLKGKKLRKAIDLLVDIHVSAIHAAYQERCGVQRLDMEYLRPGEFITFTNMRIALRVIGEINRKLQCGFICRLLDDTAHAKDSGLSMKDQNKVRGICSCSDNHHIGTCHASEPTTRGALGSGGSAVVQGIRSMYRHGNPRTLMVEIFDCEGEETAPMRQYIKGYGKKTYRDINVAVVEGLILVQNTLNQLAGERNLLD</sequence>
<organism evidence="1 2">
    <name type="scientific">Candidatus Nomurabacteria bacterium RIFCSPLOWO2_01_FULL_42_17</name>
    <dbReference type="NCBI Taxonomy" id="1801780"/>
    <lineage>
        <taxon>Bacteria</taxon>
        <taxon>Candidatus Nomuraibacteriota</taxon>
    </lineage>
</organism>
<evidence type="ECO:0000313" key="2">
    <source>
        <dbReference type="Proteomes" id="UP000178104"/>
    </source>
</evidence>
<protein>
    <submittedName>
        <fullName evidence="1">Uncharacterized protein</fullName>
    </submittedName>
</protein>
<dbReference type="EMBL" id="MFVE01000005">
    <property type="protein sequence ID" value="OGI95572.1"/>
    <property type="molecule type" value="Genomic_DNA"/>
</dbReference>
<accession>A0A1F6XN96</accession>
<proteinExistence type="predicted"/>
<comment type="caution">
    <text evidence="1">The sequence shown here is derived from an EMBL/GenBank/DDBJ whole genome shotgun (WGS) entry which is preliminary data.</text>
</comment>
<dbReference type="STRING" id="1801780.A2917_03405"/>
<name>A0A1F6XN96_9BACT</name>
<evidence type="ECO:0000313" key="1">
    <source>
        <dbReference type="EMBL" id="OGI95572.1"/>
    </source>
</evidence>
<dbReference type="AlphaFoldDB" id="A0A1F6XN96"/>
<reference evidence="1 2" key="1">
    <citation type="journal article" date="2016" name="Nat. Commun.">
        <title>Thousands of microbial genomes shed light on interconnected biogeochemical processes in an aquifer system.</title>
        <authorList>
            <person name="Anantharaman K."/>
            <person name="Brown C.T."/>
            <person name="Hug L.A."/>
            <person name="Sharon I."/>
            <person name="Castelle C.J."/>
            <person name="Probst A.J."/>
            <person name="Thomas B.C."/>
            <person name="Singh A."/>
            <person name="Wilkins M.J."/>
            <person name="Karaoz U."/>
            <person name="Brodie E.L."/>
            <person name="Williams K.H."/>
            <person name="Hubbard S.S."/>
            <person name="Banfield J.F."/>
        </authorList>
    </citation>
    <scope>NUCLEOTIDE SEQUENCE [LARGE SCALE GENOMIC DNA]</scope>
</reference>
<gene>
    <name evidence="1" type="ORF">A2917_03405</name>
</gene>
<dbReference type="Proteomes" id="UP000178104">
    <property type="component" value="Unassembled WGS sequence"/>
</dbReference>